<dbReference type="CDD" id="cd06222">
    <property type="entry name" value="RNase_H_like"/>
    <property type="match status" value="1"/>
</dbReference>
<protein>
    <recommendedName>
        <fullName evidence="2">RNase H type-1 domain-containing protein</fullName>
    </recommendedName>
</protein>
<comment type="function">
    <text evidence="1">Involved in the transposition of the insertion sequence.</text>
</comment>
<dbReference type="GO" id="GO:0004523">
    <property type="term" value="F:RNA-DNA hybrid ribonuclease activity"/>
    <property type="evidence" value="ECO:0007669"/>
    <property type="project" value="InterPro"/>
</dbReference>
<accession>A0A9X6STU7</accession>
<dbReference type="InterPro" id="IPR044730">
    <property type="entry name" value="RNase_H-like_dom_plant"/>
</dbReference>
<proteinExistence type="predicted"/>
<dbReference type="InterPro" id="IPR036397">
    <property type="entry name" value="RNaseH_sf"/>
</dbReference>
<evidence type="ECO:0000313" key="3">
    <source>
        <dbReference type="EMBL" id="PDZ94801.1"/>
    </source>
</evidence>
<dbReference type="InterPro" id="IPR002156">
    <property type="entry name" value="RNaseH_domain"/>
</dbReference>
<dbReference type="AlphaFoldDB" id="A0A9X6STU7"/>
<reference evidence="3 4" key="1">
    <citation type="submission" date="2017-09" db="EMBL/GenBank/DDBJ databases">
        <title>Large-scale bioinformatics analysis of Bacillus genomes uncovers conserved roles of natural products in bacterial physiology.</title>
        <authorList>
            <consortium name="Agbiome Team Llc"/>
            <person name="Bleich R.M."/>
            <person name="Grubbs K.J."/>
            <person name="Santa Maria K.C."/>
            <person name="Allen S.E."/>
            <person name="Farag S."/>
            <person name="Shank E.A."/>
            <person name="Bowers A."/>
        </authorList>
    </citation>
    <scope>NUCLEOTIDE SEQUENCE [LARGE SCALE GENOMIC DNA]</scope>
    <source>
        <strain evidence="3 4">AFS092789</strain>
    </source>
</reference>
<name>A0A9X6STU7_BACCE</name>
<dbReference type="EMBL" id="NVMX01000112">
    <property type="protein sequence ID" value="PDZ94801.1"/>
    <property type="molecule type" value="Genomic_DNA"/>
</dbReference>
<sequence length="145" mass="16893">MFRYSIREIMIRKIKNMYICHCDASYNESEKTGSMGLVVFDRDNQVCLKQSKKLGQNIVTSLHAELLALNESLLVLKSMNMKDVLVNIDQRGIVNKINESKYLKSKHKEVYKPIMDEITYNLQSLEAELAWVHRNKNKIADKLSR</sequence>
<dbReference type="PANTHER" id="PTHR34146:SF3">
    <property type="entry name" value="POLYNUCLEOTIDYL TRANSFERASE, RIBONUCLEASE H-LIKE SUPERFAMILY PROTEIN"/>
    <property type="match status" value="1"/>
</dbReference>
<dbReference type="InterPro" id="IPR012337">
    <property type="entry name" value="RNaseH-like_sf"/>
</dbReference>
<comment type="caution">
    <text evidence="3">The sequence shown here is derived from an EMBL/GenBank/DDBJ whole genome shotgun (WGS) entry which is preliminary data.</text>
</comment>
<organism evidence="3 4">
    <name type="scientific">Bacillus cereus</name>
    <dbReference type="NCBI Taxonomy" id="1396"/>
    <lineage>
        <taxon>Bacteria</taxon>
        <taxon>Bacillati</taxon>
        <taxon>Bacillota</taxon>
        <taxon>Bacilli</taxon>
        <taxon>Bacillales</taxon>
        <taxon>Bacillaceae</taxon>
        <taxon>Bacillus</taxon>
        <taxon>Bacillus cereus group</taxon>
    </lineage>
</organism>
<dbReference type="SUPFAM" id="SSF53098">
    <property type="entry name" value="Ribonuclease H-like"/>
    <property type="match status" value="1"/>
</dbReference>
<gene>
    <name evidence="3" type="ORF">CON36_31855</name>
</gene>
<dbReference type="Pfam" id="PF13456">
    <property type="entry name" value="RVT_3"/>
    <property type="match status" value="1"/>
</dbReference>
<evidence type="ECO:0000259" key="2">
    <source>
        <dbReference type="Pfam" id="PF13456"/>
    </source>
</evidence>
<evidence type="ECO:0000256" key="1">
    <source>
        <dbReference type="ARBA" id="ARBA00002286"/>
    </source>
</evidence>
<dbReference type="Gene3D" id="3.30.420.10">
    <property type="entry name" value="Ribonuclease H-like superfamily/Ribonuclease H"/>
    <property type="match status" value="1"/>
</dbReference>
<dbReference type="GO" id="GO:0003676">
    <property type="term" value="F:nucleic acid binding"/>
    <property type="evidence" value="ECO:0007669"/>
    <property type="project" value="InterPro"/>
</dbReference>
<dbReference type="PANTHER" id="PTHR34146">
    <property type="entry name" value="POLYNUCLEOTIDYL TRANSFERASE, RIBONUCLEASE H-LIKE SUPERFAMILY PROTEIN-RELATED"/>
    <property type="match status" value="1"/>
</dbReference>
<feature type="domain" description="RNase H type-1" evidence="2">
    <location>
        <begin position="22"/>
        <end position="144"/>
    </location>
</feature>
<evidence type="ECO:0000313" key="4">
    <source>
        <dbReference type="Proteomes" id="UP000219922"/>
    </source>
</evidence>
<dbReference type="Proteomes" id="UP000219922">
    <property type="component" value="Unassembled WGS sequence"/>
</dbReference>